<comment type="caution">
    <text evidence="3">The sequence shown here is derived from an EMBL/GenBank/DDBJ whole genome shotgun (WGS) entry which is preliminary data.</text>
</comment>
<evidence type="ECO:0000256" key="2">
    <source>
        <dbReference type="SAM" id="SignalP"/>
    </source>
</evidence>
<feature type="region of interest" description="Disordered" evidence="1">
    <location>
        <begin position="37"/>
        <end position="65"/>
    </location>
</feature>
<name>A0ABV3DRS6_9ACTN</name>
<dbReference type="RefSeq" id="WP_358359722.1">
    <property type="nucleotide sequence ID" value="NZ_JBEZFP010000093.1"/>
</dbReference>
<organism evidence="3 4">
    <name type="scientific">Streptodolium elevatio</name>
    <dbReference type="NCBI Taxonomy" id="3157996"/>
    <lineage>
        <taxon>Bacteria</taxon>
        <taxon>Bacillati</taxon>
        <taxon>Actinomycetota</taxon>
        <taxon>Actinomycetes</taxon>
        <taxon>Kitasatosporales</taxon>
        <taxon>Streptomycetaceae</taxon>
        <taxon>Streptodolium</taxon>
    </lineage>
</organism>
<protein>
    <recommendedName>
        <fullName evidence="5">Secreted protein</fullName>
    </recommendedName>
</protein>
<dbReference type="PROSITE" id="PS51257">
    <property type="entry name" value="PROKAR_LIPOPROTEIN"/>
    <property type="match status" value="1"/>
</dbReference>
<evidence type="ECO:0000313" key="3">
    <source>
        <dbReference type="EMBL" id="MEU8137599.1"/>
    </source>
</evidence>
<evidence type="ECO:0008006" key="5">
    <source>
        <dbReference type="Google" id="ProtNLM"/>
    </source>
</evidence>
<feature type="chain" id="PRO_5045847158" description="Secreted protein" evidence="2">
    <location>
        <begin position="35"/>
        <end position="192"/>
    </location>
</feature>
<dbReference type="EMBL" id="JBEZFP010000093">
    <property type="protein sequence ID" value="MEU8137599.1"/>
    <property type="molecule type" value="Genomic_DNA"/>
</dbReference>
<keyword evidence="4" id="KW-1185">Reference proteome</keyword>
<evidence type="ECO:0000313" key="4">
    <source>
        <dbReference type="Proteomes" id="UP001551482"/>
    </source>
</evidence>
<reference evidence="3 4" key="1">
    <citation type="submission" date="2024-06" db="EMBL/GenBank/DDBJ databases">
        <title>The Natural Products Discovery Center: Release of the First 8490 Sequenced Strains for Exploring Actinobacteria Biosynthetic Diversity.</title>
        <authorList>
            <person name="Kalkreuter E."/>
            <person name="Kautsar S.A."/>
            <person name="Yang D."/>
            <person name="Bader C.D."/>
            <person name="Teijaro C.N."/>
            <person name="Fluegel L."/>
            <person name="Davis C.M."/>
            <person name="Simpson J.R."/>
            <person name="Lauterbach L."/>
            <person name="Steele A.D."/>
            <person name="Gui C."/>
            <person name="Meng S."/>
            <person name="Li G."/>
            <person name="Viehrig K."/>
            <person name="Ye F."/>
            <person name="Su P."/>
            <person name="Kiefer A.F."/>
            <person name="Nichols A."/>
            <person name="Cepeda A.J."/>
            <person name="Yan W."/>
            <person name="Fan B."/>
            <person name="Jiang Y."/>
            <person name="Adhikari A."/>
            <person name="Zheng C.-J."/>
            <person name="Schuster L."/>
            <person name="Cowan T.M."/>
            <person name="Smanski M.J."/>
            <person name="Chevrette M.G."/>
            <person name="De Carvalho L.P.S."/>
            <person name="Shen B."/>
        </authorList>
    </citation>
    <scope>NUCLEOTIDE SEQUENCE [LARGE SCALE GENOMIC DNA]</scope>
    <source>
        <strain evidence="3 4">NPDC048946</strain>
    </source>
</reference>
<feature type="signal peptide" evidence="2">
    <location>
        <begin position="1"/>
        <end position="34"/>
    </location>
</feature>
<evidence type="ECO:0000256" key="1">
    <source>
        <dbReference type="SAM" id="MobiDB-lite"/>
    </source>
</evidence>
<proteinExistence type="predicted"/>
<sequence length="192" mass="19932">MRNLPTLHRGRLHRAVTGTAAVAFACVLTLSACAKDGGGSDKDGDVASLGDKDKNAGAPPEAAAGEKGDMVKYAQCMRDNGVDMPDPNADGSMMAQAIPADGGPEAAKMETASNACRKWLPNGGEITEKQKAEMRESNLKMAQCLREHGLNVPDPDPDGRMALDLGSDQAKADEAMKACGQKGGMGAMTVTK</sequence>
<accession>A0ABV3DRS6</accession>
<feature type="compositionally biased region" description="Basic and acidic residues" evidence="1">
    <location>
        <begin position="38"/>
        <end position="55"/>
    </location>
</feature>
<dbReference type="Proteomes" id="UP001551482">
    <property type="component" value="Unassembled WGS sequence"/>
</dbReference>
<keyword evidence="2" id="KW-0732">Signal</keyword>
<gene>
    <name evidence="3" type="ORF">AB0C36_29310</name>
</gene>